<dbReference type="Pfam" id="PF10150">
    <property type="entry name" value="RNase_E_G"/>
    <property type="match status" value="1"/>
</dbReference>
<evidence type="ECO:0000256" key="3">
    <source>
        <dbReference type="ARBA" id="ARBA00022723"/>
    </source>
</evidence>
<dbReference type="SUPFAM" id="SSF50249">
    <property type="entry name" value="Nucleic acid-binding proteins"/>
    <property type="match status" value="1"/>
</dbReference>
<evidence type="ECO:0000313" key="12">
    <source>
        <dbReference type="EMBL" id="PWR25771.1"/>
    </source>
</evidence>
<keyword evidence="8" id="KW-0820">tRNA-binding</keyword>
<comment type="caution">
    <text evidence="12">The sequence shown here is derived from an EMBL/GenBank/DDBJ whole genome shotgun (WGS) entry which is preliminary data.</text>
</comment>
<feature type="compositionally biased region" description="Acidic residues" evidence="9">
    <location>
        <begin position="748"/>
        <end position="776"/>
    </location>
</feature>
<evidence type="ECO:0000256" key="9">
    <source>
        <dbReference type="SAM" id="MobiDB-lite"/>
    </source>
</evidence>
<comment type="subunit">
    <text evidence="8">Homotetramer formed by a dimer of dimers.</text>
</comment>
<feature type="region of interest" description="Disordered" evidence="9">
    <location>
        <begin position="741"/>
        <end position="1044"/>
    </location>
</feature>
<dbReference type="Gene3D" id="2.40.50.140">
    <property type="entry name" value="Nucleic acid-binding proteins"/>
    <property type="match status" value="1"/>
</dbReference>
<feature type="compositionally biased region" description="Basic residues" evidence="9">
    <location>
        <begin position="869"/>
        <end position="883"/>
    </location>
</feature>
<comment type="function">
    <text evidence="8">Endoribonuclease that plays a central role in RNA processing and decay. Required for the maturation of 5S and 16S rRNAs and the majority of tRNAs. Also involved in the degradation of most mRNAs.</text>
</comment>
<evidence type="ECO:0000256" key="4">
    <source>
        <dbReference type="ARBA" id="ARBA00022759"/>
    </source>
</evidence>
<keyword evidence="8" id="KW-1003">Cell membrane</keyword>
<feature type="compositionally biased region" description="Basic and acidic residues" evidence="9">
    <location>
        <begin position="799"/>
        <end position="812"/>
    </location>
</feature>
<feature type="domain" description="RNase E/G thioredoxin-like" evidence="11">
    <location>
        <begin position="640"/>
        <end position="724"/>
    </location>
</feature>
<reference evidence="12 13" key="1">
    <citation type="submission" date="2018-05" db="EMBL/GenBank/DDBJ databases">
        <title>Zavarzinia sp. HR-AS.</title>
        <authorList>
            <person name="Lee Y."/>
            <person name="Jeon C.O."/>
        </authorList>
    </citation>
    <scope>NUCLEOTIDE SEQUENCE [LARGE SCALE GENOMIC DNA]</scope>
    <source>
        <strain evidence="12 13">HR-AS</strain>
    </source>
</reference>
<feature type="domain" description="RNA-binding protein AU-1/Ribonuclease E/G" evidence="10">
    <location>
        <begin position="358"/>
        <end position="628"/>
    </location>
</feature>
<keyword evidence="8" id="KW-0862">Zinc</keyword>
<dbReference type="GO" id="GO:0008033">
    <property type="term" value="P:tRNA processing"/>
    <property type="evidence" value="ECO:0007669"/>
    <property type="project" value="UniProtKB-UniRule"/>
</dbReference>
<dbReference type="AlphaFoldDB" id="A0A317EG94"/>
<keyword evidence="13" id="KW-1185">Reference proteome</keyword>
<evidence type="ECO:0000256" key="8">
    <source>
        <dbReference type="HAMAP-Rule" id="MF_00970"/>
    </source>
</evidence>
<dbReference type="InterPro" id="IPR048583">
    <property type="entry name" value="RNase_E_G_thioredoxin-like"/>
</dbReference>
<comment type="similarity">
    <text evidence="8">Belongs to the RNase E/G family. RNase E subfamily.</text>
</comment>
<dbReference type="Pfam" id="PF20833">
    <property type="entry name" value="RNase_E_G_Thio"/>
    <property type="match status" value="1"/>
</dbReference>
<sequence>MATRMLIDATHPEETRVVVVRGNRLEEFDFESANKKQLKGNIYLAKVTRVEPSLQAAFVEYGGNRHGFLAFSEIHPDYYQIPVADRQALLDEEAAAHADDDDDDDDIGDVDENGEEASADADDDGGLIEVVEVDTATEVVGAGSGDDEDGDGSSLGADSEFEDPVLEGDPETLKVVEPEAPAEDAPAPEAVAAPEEVPAPIEAPAPIEEPSLTEEPAPVVAEAAPAEETAPVVAAATAIVEESPEPAEAAVIAEEAPGTLVAETEVVAEAPADVPAAPEETAETVAEIPAVEIPAFVAPAPVSDAAPAAESEYQQRPRFRPRRSYKIQEVIKRRQIMLVQVVKEERGNKGAALTTYLSLAGRYCVLMPNSPRGGGISRKIQNPADRKRLKSITSELELPKGMSVIVRTAGLNRTKPEIKRDYEYLMRMWDSVRELTLKSSAPALVYEEGNLIKRAIRDLYSKDIEEIQVDGEEGYRQAKDFMRMLIPSHAKNVQLYRDRVPLFHRAQIENQLDQMFNPTVHLRSGGYIVINPTEALVSIDVNSGRATREHNIEETATKTNLEAAEEIARQLRLRDLAGLIVIDFIDMEDQRNARAVERKMKDCLKTDRARIQIGRISPFGLLEMSRQRLRPSLLEASTVVCPHCRGVGLMRSTESTALHVLRGIEDEGMRERASKIAVKIPEAIALYIFNHKRDALRSLEERYDFKIYVEIDPELIAPDYRIERLANRSTPVPEAVLAIRSGTFPMPDLEEEDSAEVEEETEVEAEAENPESEAETPAESAEGDGKKPRRRRRRRRGKDGKERETSEGAREGDDAEDSADDAEAASEVGAEGEAAPAADAPEAEAAEGDDASEGAEGETDAEGDGDGSRRRRRRGRRGGRRRRSDAAEGESESAEGESAEPAEAVADDAAVAPEPAPESAPEAIAEAAPAEVTRIEIEIQEAPAPAVETAETAAPAPESAPLPETVAPETVAPETVAEVFPAAHSPEPEGTEVEVSAEAQSVGTAEPPAPVNKPVETIVSGQQPDPETPPQPPRRGWWQRRFNG</sequence>
<evidence type="ECO:0000256" key="5">
    <source>
        <dbReference type="ARBA" id="ARBA00022801"/>
    </source>
</evidence>
<dbReference type="GO" id="GO:0009898">
    <property type="term" value="C:cytoplasmic side of plasma membrane"/>
    <property type="evidence" value="ECO:0007669"/>
    <property type="project" value="UniProtKB-UniRule"/>
</dbReference>
<feature type="compositionally biased region" description="Low complexity" evidence="9">
    <location>
        <begin position="825"/>
        <end position="840"/>
    </location>
</feature>
<dbReference type="GO" id="GO:0006402">
    <property type="term" value="P:mRNA catabolic process"/>
    <property type="evidence" value="ECO:0007669"/>
    <property type="project" value="UniProtKB-UniRule"/>
</dbReference>
<keyword evidence="8" id="KW-0698">rRNA processing</keyword>
<comment type="subcellular location">
    <subcellularLocation>
        <location evidence="8">Cytoplasm</location>
    </subcellularLocation>
    <subcellularLocation>
        <location evidence="8">Cell inner membrane</location>
        <topology evidence="8">Peripheral membrane protein</topology>
        <orientation evidence="8">Cytoplasmic side</orientation>
    </subcellularLocation>
</comment>
<dbReference type="NCBIfam" id="TIGR00757">
    <property type="entry name" value="RNaseEG"/>
    <property type="match status" value="1"/>
</dbReference>
<dbReference type="GO" id="GO:0008995">
    <property type="term" value="F:ribonuclease E activity"/>
    <property type="evidence" value="ECO:0007669"/>
    <property type="project" value="UniProtKB-EC"/>
</dbReference>
<dbReference type="OrthoDB" id="9804278at2"/>
<dbReference type="GO" id="GO:0008270">
    <property type="term" value="F:zinc ion binding"/>
    <property type="evidence" value="ECO:0007669"/>
    <property type="project" value="UniProtKB-UniRule"/>
</dbReference>
<feature type="compositionally biased region" description="Low complexity" evidence="9">
    <location>
        <begin position="1034"/>
        <end position="1044"/>
    </location>
</feature>
<dbReference type="GO" id="GO:0019843">
    <property type="term" value="F:rRNA binding"/>
    <property type="evidence" value="ECO:0007669"/>
    <property type="project" value="UniProtKB-KW"/>
</dbReference>
<evidence type="ECO:0000313" key="13">
    <source>
        <dbReference type="Proteomes" id="UP000245461"/>
    </source>
</evidence>
<keyword evidence="3 8" id="KW-0479">Metal-binding</keyword>
<dbReference type="GO" id="GO:0000287">
    <property type="term" value="F:magnesium ion binding"/>
    <property type="evidence" value="ECO:0007669"/>
    <property type="project" value="UniProtKB-UniRule"/>
</dbReference>
<dbReference type="EMBL" id="QGLE01000001">
    <property type="protein sequence ID" value="PWR25771.1"/>
    <property type="molecule type" value="Genomic_DNA"/>
</dbReference>
<dbReference type="GO" id="GO:0005737">
    <property type="term" value="C:cytoplasm"/>
    <property type="evidence" value="ECO:0007669"/>
    <property type="project" value="UniProtKB-SubCell"/>
</dbReference>
<dbReference type="RefSeq" id="WP_109902086.1">
    <property type="nucleotide sequence ID" value="NZ_QGLE01000001.1"/>
</dbReference>
<feature type="binding site" evidence="8">
    <location>
        <position position="641"/>
    </location>
    <ligand>
        <name>Zn(2+)</name>
        <dbReference type="ChEBI" id="CHEBI:29105"/>
        <note>ligand shared between dimeric partners</note>
    </ligand>
</feature>
<feature type="compositionally biased region" description="Low complexity" evidence="9">
    <location>
        <begin position="941"/>
        <end position="965"/>
    </location>
</feature>
<evidence type="ECO:0000259" key="11">
    <source>
        <dbReference type="Pfam" id="PF20833"/>
    </source>
</evidence>
<feature type="compositionally biased region" description="Low complexity" evidence="9">
    <location>
        <begin position="901"/>
        <end position="931"/>
    </location>
</feature>
<keyword evidence="7 8" id="KW-0694">RNA-binding</keyword>
<feature type="binding site" evidence="8">
    <location>
        <position position="540"/>
    </location>
    <ligand>
        <name>Mg(2+)</name>
        <dbReference type="ChEBI" id="CHEBI:18420"/>
        <note>catalytic</note>
    </ligand>
</feature>
<feature type="compositionally biased region" description="Acidic residues" evidence="9">
    <location>
        <begin position="841"/>
        <end position="865"/>
    </location>
</feature>
<comment type="cofactor">
    <cofactor evidence="8">
        <name>Mg(2+)</name>
        <dbReference type="ChEBI" id="CHEBI:18420"/>
    </cofactor>
    <text evidence="8">Binds 1 Mg(2+) ion per subunit.</text>
</comment>
<feature type="compositionally biased region" description="Acidic residues" evidence="9">
    <location>
        <begin position="99"/>
        <end position="126"/>
    </location>
</feature>
<keyword evidence="8" id="KW-0699">rRNA-binding</keyword>
<dbReference type="HAMAP" id="MF_00970">
    <property type="entry name" value="RNase_E"/>
    <property type="match status" value="1"/>
</dbReference>
<feature type="binding site" evidence="8">
    <location>
        <position position="644"/>
    </location>
    <ligand>
        <name>Zn(2+)</name>
        <dbReference type="ChEBI" id="CHEBI:29105"/>
        <note>ligand shared between dimeric partners</note>
    </ligand>
</feature>
<dbReference type="Gene3D" id="3.40.1260.20">
    <property type="entry name" value="Ribonuclease E, catalytic domain"/>
    <property type="match status" value="1"/>
</dbReference>
<feature type="compositionally biased region" description="Basic residues" evidence="9">
    <location>
        <begin position="787"/>
        <end position="798"/>
    </location>
</feature>
<keyword evidence="5 8" id="KW-0378">Hydrolase</keyword>
<dbReference type="InterPro" id="IPR004659">
    <property type="entry name" value="RNase_E/G"/>
</dbReference>
<feature type="compositionally biased region" description="Acidic residues" evidence="9">
    <location>
        <begin position="887"/>
        <end position="900"/>
    </location>
</feature>
<feature type="binding site" evidence="8">
    <location>
        <position position="583"/>
    </location>
    <ligand>
        <name>Mg(2+)</name>
        <dbReference type="ChEBI" id="CHEBI:18420"/>
        <note>catalytic</note>
    </ligand>
</feature>
<comment type="cofactor">
    <cofactor evidence="8">
        <name>Zn(2+)</name>
        <dbReference type="ChEBI" id="CHEBI:29105"/>
    </cofactor>
    <text evidence="8">Binds 2 Zn(2+) ions per homotetramer.</text>
</comment>
<feature type="region of interest" description="Required for zinc-mediated homotetramerization and catalytic activity" evidence="8">
    <location>
        <begin position="641"/>
        <end position="644"/>
    </location>
</feature>
<name>A0A317EG94_9PROT</name>
<dbReference type="InterPro" id="IPR012340">
    <property type="entry name" value="NA-bd_OB-fold"/>
</dbReference>
<dbReference type="InterPro" id="IPR019307">
    <property type="entry name" value="RNA-bd_AU-1/RNase_E/G"/>
</dbReference>
<feature type="compositionally biased region" description="Acidic residues" evidence="9">
    <location>
        <begin position="159"/>
        <end position="170"/>
    </location>
</feature>
<keyword evidence="1 8" id="KW-0963">Cytoplasm</keyword>
<dbReference type="GO" id="GO:0006364">
    <property type="term" value="P:rRNA processing"/>
    <property type="evidence" value="ECO:0007669"/>
    <property type="project" value="UniProtKB-UniRule"/>
</dbReference>
<comment type="catalytic activity">
    <reaction evidence="8">
        <text>Endonucleolytic cleavage of single-stranded RNA in A- and U-rich regions.</text>
        <dbReference type="EC" id="3.1.26.12"/>
    </reaction>
</comment>
<feature type="region of interest" description="Disordered" evidence="9">
    <location>
        <begin position="95"/>
        <end position="126"/>
    </location>
</feature>
<keyword evidence="6 8" id="KW-0460">Magnesium</keyword>
<keyword evidence="8" id="KW-0997">Cell inner membrane</keyword>
<dbReference type="PANTHER" id="PTHR30001:SF1">
    <property type="entry name" value="RIBONUCLEASE E_G-LIKE PROTEIN, CHLOROPLASTIC"/>
    <property type="match status" value="1"/>
</dbReference>
<evidence type="ECO:0000256" key="1">
    <source>
        <dbReference type="ARBA" id="ARBA00022490"/>
    </source>
</evidence>
<organism evidence="12 13">
    <name type="scientific">Zavarzinia aquatilis</name>
    <dbReference type="NCBI Taxonomy" id="2211142"/>
    <lineage>
        <taxon>Bacteria</taxon>
        <taxon>Pseudomonadati</taxon>
        <taxon>Pseudomonadota</taxon>
        <taxon>Alphaproteobacteria</taxon>
        <taxon>Rhodospirillales</taxon>
        <taxon>Zavarziniaceae</taxon>
        <taxon>Zavarzinia</taxon>
    </lineage>
</organism>
<dbReference type="Proteomes" id="UP000245461">
    <property type="component" value="Unassembled WGS sequence"/>
</dbReference>
<evidence type="ECO:0000256" key="2">
    <source>
        <dbReference type="ARBA" id="ARBA00022722"/>
    </source>
</evidence>
<evidence type="ECO:0000256" key="7">
    <source>
        <dbReference type="ARBA" id="ARBA00022884"/>
    </source>
</evidence>
<keyword evidence="8" id="KW-0472">Membrane</keyword>
<proteinExistence type="inferred from homology"/>
<feature type="compositionally biased region" description="Acidic residues" evidence="9">
    <location>
        <begin position="813"/>
        <end position="824"/>
    </location>
</feature>
<dbReference type="PANTHER" id="PTHR30001">
    <property type="entry name" value="RIBONUCLEASE"/>
    <property type="match status" value="1"/>
</dbReference>
<gene>
    <name evidence="8" type="primary">rne</name>
    <name evidence="12" type="ORF">DKG74_02090</name>
</gene>
<feature type="region of interest" description="Disordered" evidence="9">
    <location>
        <begin position="138"/>
        <end position="206"/>
    </location>
</feature>
<evidence type="ECO:0000256" key="6">
    <source>
        <dbReference type="ARBA" id="ARBA00022842"/>
    </source>
</evidence>
<accession>A0A317EG94</accession>
<dbReference type="EC" id="3.1.26.12" evidence="8"/>
<dbReference type="InterPro" id="IPR028878">
    <property type="entry name" value="RNase_E"/>
</dbReference>
<protein>
    <recommendedName>
        <fullName evidence="8">Ribonuclease E</fullName>
        <shortName evidence="8">RNase E</shortName>
        <ecNumber evidence="8">3.1.26.12</ecNumber>
    </recommendedName>
</protein>
<keyword evidence="4 8" id="KW-0255">Endonuclease</keyword>
<evidence type="ECO:0000259" key="10">
    <source>
        <dbReference type="Pfam" id="PF10150"/>
    </source>
</evidence>
<keyword evidence="8" id="KW-0819">tRNA processing</keyword>
<dbReference type="GO" id="GO:0000049">
    <property type="term" value="F:tRNA binding"/>
    <property type="evidence" value="ECO:0007669"/>
    <property type="project" value="UniProtKB-KW"/>
</dbReference>
<feature type="compositionally biased region" description="Low complexity" evidence="9">
    <location>
        <begin position="183"/>
        <end position="206"/>
    </location>
</feature>
<keyword evidence="2 8" id="KW-0540">Nuclease</keyword>